<gene>
    <name evidence="4" type="ORF">BE18_12925</name>
</gene>
<keyword evidence="2" id="KW-0812">Transmembrane</keyword>
<keyword evidence="2" id="KW-1133">Transmembrane helix</keyword>
<comment type="caution">
    <text evidence="4">The sequence shown here is derived from an EMBL/GenBank/DDBJ whole genome shotgun (WGS) entry which is preliminary data.</text>
</comment>
<dbReference type="PANTHER" id="PTHR14136">
    <property type="entry name" value="BTB_POZ DOMAIN-CONTAINING PROTEIN KCTD9"/>
    <property type="match status" value="1"/>
</dbReference>
<dbReference type="Proteomes" id="UP000075515">
    <property type="component" value="Unassembled WGS sequence"/>
</dbReference>
<dbReference type="Gene3D" id="2.160.20.80">
    <property type="entry name" value="E3 ubiquitin-protein ligase SopA"/>
    <property type="match status" value="2"/>
</dbReference>
<feature type="coiled-coil region" evidence="1">
    <location>
        <begin position="430"/>
        <end position="461"/>
    </location>
</feature>
<keyword evidence="2" id="KW-0472">Membrane</keyword>
<organism evidence="4 5">
    <name type="scientific">Sorangium cellulosum</name>
    <name type="common">Polyangium cellulosum</name>
    <dbReference type="NCBI Taxonomy" id="56"/>
    <lineage>
        <taxon>Bacteria</taxon>
        <taxon>Pseudomonadati</taxon>
        <taxon>Myxococcota</taxon>
        <taxon>Polyangia</taxon>
        <taxon>Polyangiales</taxon>
        <taxon>Polyangiaceae</taxon>
        <taxon>Sorangium</taxon>
    </lineage>
</organism>
<protein>
    <recommendedName>
        <fullName evidence="3">DUF2169 domain-containing protein</fullName>
    </recommendedName>
</protein>
<feature type="transmembrane region" description="Helical" evidence="2">
    <location>
        <begin position="21"/>
        <end position="41"/>
    </location>
</feature>
<keyword evidence="1" id="KW-0175">Coiled coil</keyword>
<dbReference type="Pfam" id="PF09937">
    <property type="entry name" value="DUF2169"/>
    <property type="match status" value="1"/>
</dbReference>
<dbReference type="Pfam" id="PF00805">
    <property type="entry name" value="Pentapeptide"/>
    <property type="match status" value="6"/>
</dbReference>
<dbReference type="EMBL" id="JEMC01003201">
    <property type="protein sequence ID" value="KYF82958.1"/>
    <property type="molecule type" value="Genomic_DNA"/>
</dbReference>
<accession>A0A150T3C5</accession>
<evidence type="ECO:0000256" key="2">
    <source>
        <dbReference type="SAM" id="Phobius"/>
    </source>
</evidence>
<dbReference type="SUPFAM" id="SSF141571">
    <property type="entry name" value="Pentapeptide repeat-like"/>
    <property type="match status" value="2"/>
</dbReference>
<feature type="domain" description="DUF2169" evidence="3">
    <location>
        <begin position="23"/>
        <end position="296"/>
    </location>
</feature>
<dbReference type="InterPro" id="IPR018683">
    <property type="entry name" value="DUF2169"/>
</dbReference>
<dbReference type="InterPro" id="IPR001646">
    <property type="entry name" value="5peptide_repeat"/>
</dbReference>
<proteinExistence type="predicted"/>
<dbReference type="PANTHER" id="PTHR14136:SF17">
    <property type="entry name" value="BTB_POZ DOMAIN-CONTAINING PROTEIN KCTD9"/>
    <property type="match status" value="1"/>
</dbReference>
<evidence type="ECO:0000313" key="4">
    <source>
        <dbReference type="EMBL" id="KYF82958.1"/>
    </source>
</evidence>
<dbReference type="InterPro" id="IPR051082">
    <property type="entry name" value="Pentapeptide-BTB/POZ_domain"/>
</dbReference>
<reference evidence="4 5" key="1">
    <citation type="submission" date="2014-02" db="EMBL/GenBank/DDBJ databases">
        <title>The small core and large imbalanced accessory genome model reveals a collaborative survival strategy of Sorangium cellulosum strains in nature.</title>
        <authorList>
            <person name="Han K."/>
            <person name="Peng R."/>
            <person name="Blom J."/>
            <person name="Li Y.-Z."/>
        </authorList>
    </citation>
    <scope>NUCLEOTIDE SEQUENCE [LARGE SCALE GENOMIC DNA]</scope>
    <source>
        <strain evidence="4 5">So0149</strain>
    </source>
</reference>
<dbReference type="AlphaFoldDB" id="A0A150T3C5"/>
<name>A0A150T3C5_SORCE</name>
<evidence type="ECO:0000313" key="5">
    <source>
        <dbReference type="Proteomes" id="UP000075515"/>
    </source>
</evidence>
<evidence type="ECO:0000256" key="1">
    <source>
        <dbReference type="SAM" id="Coils"/>
    </source>
</evidence>
<sequence>MKTVKPMRLGLLYKVFELDRRFYFVTTLLVFFPLSSPSTLLPEINLWKMVGEELGKEGVLDMCMPKPRGEVLLSARGYPPGGRPAPACSARVRLGAIDKTLYLVGERRWTRGVASDPAPFTEMPIRYENAFGGEGFAKNPVGKGFAPVRGEQGEVHLLPNIEDPDRLVRSPRDRPDPAGFDALDFMWPQRFSKIGTYDEAWLKDGFPGLAKDTDLGFFNTAPDDQQIEGYFRGDEPFSLENMHPTQPLIESALPGVAARCFIRQKTDAGDELREIATRLDTVRFFPHRERGILIFRGLTEIAEDDASDVLEIIVGCESLASPKPESHYRDVLARRLDKKDGHLLALRDGDLMPPEPASKPKIADDKIGDVGDLLAREDLLQKNQRRRAEKELERLRGELRALGLDPDEHIPAALPPEEPAPDLDELPAYVERAMADVEKLKSEAEDRRKASEAQAREALAAQGLDYDALVEEQKKKAGGPPRFSAKAELERLKDILVMARNGGVALPDVEAKLADPELEQKLLLQEQKMNEAYRRYTQHFPPAARLDPAGSARLRDALLAGRQAGERFDARDFTGVDLSGVDLRGADLSGIFLEAASLAGANLAGANLSDAVLARCDLSGADLTGAKLAGANLGEADLSDAQAAGADCTGAVFARTNLSRASFRGARLKGADLSEALVAGADFQQASAPELIFLRNDLTGIKLRGADLTKCNFIEVTVEGVDFTGATLKSALFVTSKGNRANFRGAMLENLRIVVDSCFEGADLRGANLTAANLRGTKLAGADFTGALLKGADLSECDLRGARLHHAEARESRLVKADLSQAALTGANLIYALLQKANLRGADLRGANLFRADLARVEGDRATNLDDAHVNQARVVHQARVVQGSARGQG</sequence>
<evidence type="ECO:0000259" key="3">
    <source>
        <dbReference type="Pfam" id="PF09937"/>
    </source>
</evidence>